<dbReference type="AlphaFoldDB" id="A0A5M4B7H0"/>
<protein>
    <submittedName>
        <fullName evidence="1">Uncharacterized protein</fullName>
    </submittedName>
</protein>
<evidence type="ECO:0000313" key="1">
    <source>
        <dbReference type="EMBL" id="GET45549.1"/>
    </source>
</evidence>
<evidence type="ECO:0000313" key="2">
    <source>
        <dbReference type="Proteomes" id="UP000398217"/>
    </source>
</evidence>
<gene>
    <name evidence="1" type="ORF">RCZ01_08510</name>
</gene>
<comment type="caution">
    <text evidence="1">The sequence shown here is derived from an EMBL/GenBank/DDBJ whole genome shotgun (WGS) entry which is preliminary data.</text>
</comment>
<dbReference type="Proteomes" id="UP000398217">
    <property type="component" value="Unassembled WGS sequence"/>
</dbReference>
<keyword evidence="2" id="KW-1185">Reference proteome</keyword>
<accession>A0A5M4B7H0</accession>
<reference evidence="2" key="1">
    <citation type="journal article" date="2020" name="Int. J. Syst. Evol. Microbiol.">
        <title>Capnocytophaga felis sp. nov. isolated from the feline oral cavity.</title>
        <authorList>
            <person name="Suzuki M."/>
            <person name="Umeda K."/>
            <person name="Kimura M."/>
            <person name="Imaoka K."/>
            <person name="Morikawa S."/>
            <person name="Maeda K."/>
        </authorList>
    </citation>
    <scope>NUCLEOTIDE SEQUENCE [LARGE SCALE GENOMIC DNA]</scope>
    <source>
        <strain evidence="2">KC07070</strain>
    </source>
</reference>
<proteinExistence type="predicted"/>
<name>A0A5M4B7H0_9FLAO</name>
<dbReference type="EMBL" id="BLBC01000005">
    <property type="protein sequence ID" value="GET45549.1"/>
    <property type="molecule type" value="Genomic_DNA"/>
</dbReference>
<organism evidence="1 2">
    <name type="scientific">Capnocytophaga felis</name>
    <dbReference type="NCBI Taxonomy" id="2267611"/>
    <lineage>
        <taxon>Bacteria</taxon>
        <taxon>Pseudomonadati</taxon>
        <taxon>Bacteroidota</taxon>
        <taxon>Flavobacteriia</taxon>
        <taxon>Flavobacteriales</taxon>
        <taxon>Flavobacteriaceae</taxon>
        <taxon>Capnocytophaga</taxon>
    </lineage>
</organism>
<sequence>MTNTELILNMLAEASTKDISQVTQPETFEQNMTVAKQGGNVAKVAREELEARTGKKVVSSASAKKMLDKKKE</sequence>